<evidence type="ECO:0000256" key="1">
    <source>
        <dbReference type="ARBA" id="ARBA00005957"/>
    </source>
</evidence>
<keyword evidence="5" id="KW-0378">Hydrolase</keyword>
<dbReference type="GO" id="GO:0006508">
    <property type="term" value="P:proteolysis"/>
    <property type="evidence" value="ECO:0007669"/>
    <property type="project" value="UniProtKB-KW"/>
</dbReference>
<dbReference type="Pfam" id="PF04151">
    <property type="entry name" value="PPC"/>
    <property type="match status" value="1"/>
</dbReference>
<dbReference type="GO" id="GO:0046872">
    <property type="term" value="F:metal ion binding"/>
    <property type="evidence" value="ECO:0007669"/>
    <property type="project" value="UniProtKB-KW"/>
</dbReference>
<feature type="domain" description="Peptidase C-terminal archaeal/bacterial" evidence="8">
    <location>
        <begin position="366"/>
        <end position="417"/>
    </location>
</feature>
<evidence type="ECO:0000256" key="5">
    <source>
        <dbReference type="ARBA" id="ARBA00022801"/>
    </source>
</evidence>
<dbReference type="Proteomes" id="UP000199004">
    <property type="component" value="Unassembled WGS sequence"/>
</dbReference>
<dbReference type="Gene3D" id="2.60.120.380">
    <property type="match status" value="1"/>
</dbReference>
<feature type="chain" id="PRO_5011678797" evidence="7">
    <location>
        <begin position="29"/>
        <end position="431"/>
    </location>
</feature>
<accession>A0A1H0EF53</accession>
<keyword evidence="11" id="KW-1185">Reference proteome</keyword>
<reference evidence="10 11" key="1">
    <citation type="submission" date="2016-10" db="EMBL/GenBank/DDBJ databases">
        <authorList>
            <person name="de Groot N.N."/>
        </authorList>
    </citation>
    <scope>NUCLEOTIDE SEQUENCE [LARGE SCALE GENOMIC DNA]</scope>
    <source>
        <strain evidence="10 11">CGMCC 1.11147</strain>
    </source>
</reference>
<keyword evidence="2" id="KW-0645">Protease</keyword>
<name>A0A1H0EF53_9ACTN</name>
<evidence type="ECO:0000256" key="4">
    <source>
        <dbReference type="ARBA" id="ARBA00022729"/>
    </source>
</evidence>
<dbReference type="SUPFAM" id="SSF53187">
    <property type="entry name" value="Zn-dependent exopeptidases"/>
    <property type="match status" value="1"/>
</dbReference>
<evidence type="ECO:0000256" key="2">
    <source>
        <dbReference type="ARBA" id="ARBA00022670"/>
    </source>
</evidence>
<dbReference type="SUPFAM" id="SSF89260">
    <property type="entry name" value="Collagen-binding domain"/>
    <property type="match status" value="1"/>
</dbReference>
<dbReference type="EMBL" id="FNIC01000004">
    <property type="protein sequence ID" value="SDN80948.1"/>
    <property type="molecule type" value="Genomic_DNA"/>
</dbReference>
<dbReference type="PANTHER" id="PTHR12147">
    <property type="entry name" value="METALLOPEPTIDASE M28 FAMILY MEMBER"/>
    <property type="match status" value="1"/>
</dbReference>
<dbReference type="GO" id="GO:0008235">
    <property type="term" value="F:metalloexopeptidase activity"/>
    <property type="evidence" value="ECO:0007669"/>
    <property type="project" value="InterPro"/>
</dbReference>
<dbReference type="InterPro" id="IPR045175">
    <property type="entry name" value="M28_fam"/>
</dbReference>
<proteinExistence type="inferred from homology"/>
<dbReference type="PANTHER" id="PTHR12147:SF26">
    <property type="entry name" value="PEPTIDASE M28 DOMAIN-CONTAINING PROTEIN"/>
    <property type="match status" value="1"/>
</dbReference>
<evidence type="ECO:0000259" key="9">
    <source>
        <dbReference type="Pfam" id="PF04389"/>
    </source>
</evidence>
<dbReference type="InterPro" id="IPR041756">
    <property type="entry name" value="M28_SGAP-like"/>
</dbReference>
<dbReference type="Pfam" id="PF04389">
    <property type="entry name" value="Peptidase_M28"/>
    <property type="match status" value="1"/>
</dbReference>
<keyword evidence="3" id="KW-0479">Metal-binding</keyword>
<dbReference type="STRING" id="1005944.SAMN05192576_2839"/>
<feature type="domain" description="Peptidase M28" evidence="9">
    <location>
        <begin position="98"/>
        <end position="315"/>
    </location>
</feature>
<keyword evidence="6" id="KW-0862">Zinc</keyword>
<evidence type="ECO:0000313" key="10">
    <source>
        <dbReference type="EMBL" id="SDN80948.1"/>
    </source>
</evidence>
<dbReference type="InterPro" id="IPR007484">
    <property type="entry name" value="Peptidase_M28"/>
</dbReference>
<feature type="signal peptide" evidence="7">
    <location>
        <begin position="1"/>
        <end position="28"/>
    </location>
</feature>
<evidence type="ECO:0000313" key="11">
    <source>
        <dbReference type="Proteomes" id="UP000199004"/>
    </source>
</evidence>
<dbReference type="FunFam" id="3.40.630.10:FF:000066">
    <property type="entry name" value="M28 family peptidase"/>
    <property type="match status" value="1"/>
</dbReference>
<evidence type="ECO:0000256" key="3">
    <source>
        <dbReference type="ARBA" id="ARBA00022723"/>
    </source>
</evidence>
<evidence type="ECO:0000256" key="7">
    <source>
        <dbReference type="SAM" id="SignalP"/>
    </source>
</evidence>
<keyword evidence="4 7" id="KW-0732">Signal</keyword>
<dbReference type="Gene3D" id="3.40.630.10">
    <property type="entry name" value="Zn peptidases"/>
    <property type="match status" value="1"/>
</dbReference>
<comment type="similarity">
    <text evidence="1">Belongs to the peptidase M28 family. M28A subfamily.</text>
</comment>
<gene>
    <name evidence="10" type="ORF">SAMN05192576_2839</name>
</gene>
<keyword evidence="10" id="KW-0031">Aminopeptidase</keyword>
<dbReference type="AlphaFoldDB" id="A0A1H0EF53"/>
<protein>
    <submittedName>
        <fullName evidence="10">Aminopeptidase S</fullName>
    </submittedName>
</protein>
<dbReference type="InterPro" id="IPR007280">
    <property type="entry name" value="Peptidase_C_arc/bac"/>
</dbReference>
<dbReference type="RefSeq" id="WP_147212939.1">
    <property type="nucleotide sequence ID" value="NZ_BKAE01000010.1"/>
</dbReference>
<dbReference type="GO" id="GO:0004177">
    <property type="term" value="F:aminopeptidase activity"/>
    <property type="evidence" value="ECO:0007669"/>
    <property type="project" value="UniProtKB-KW"/>
</dbReference>
<evidence type="ECO:0000259" key="8">
    <source>
        <dbReference type="Pfam" id="PF04151"/>
    </source>
</evidence>
<dbReference type="CDD" id="cd03876">
    <property type="entry name" value="M28_SGAP_like"/>
    <property type="match status" value="1"/>
</dbReference>
<organism evidence="10 11">
    <name type="scientific">Nocardioides szechwanensis</name>
    <dbReference type="NCBI Taxonomy" id="1005944"/>
    <lineage>
        <taxon>Bacteria</taxon>
        <taxon>Bacillati</taxon>
        <taxon>Actinomycetota</taxon>
        <taxon>Actinomycetes</taxon>
        <taxon>Propionibacteriales</taxon>
        <taxon>Nocardioidaceae</taxon>
        <taxon>Nocardioides</taxon>
    </lineage>
</organism>
<sequence length="431" mass="44568">MRMIRLVCLTTALTCSLLLPGATTPAHAFESNGPDIAVGNVTAHLQALSDIAAANGGNRAHGTSGHNASVDYVKGKLDAAGYTTQKVAFTYNGKTGYNLIADLPGGDTTNTVMVGGHLDGVSSGPGINDNGSGSAAILEVALRLAASGETPTKHVRFAWWGAEELGLIGSTRYVQGLTTTQRSQIDSYYNFDMVASPNPGYFLYDGDNSDGTGSGPGPTGSAQLEQVLGDYFTGIGVPTRGTDFDGRSDYGPFIQYGIPAGGTFTGAESRKTAAQVQLWGGTTTAHDPCYHSSCDTMANLSTTALDRNADAIAHAVWTVAQVGDVTPPPAACAEHTGTGTLASRATSYQPSSTGFAAAAATIRGCLDGPTGTDFDLYLQRRSSTGTWSNVAASESSGADEEISYTATAGTYRWRVYAYSGSGAFTLGYDVE</sequence>
<evidence type="ECO:0000256" key="6">
    <source>
        <dbReference type="ARBA" id="ARBA00022833"/>
    </source>
</evidence>